<organism evidence="2">
    <name type="scientific">Camponotus floridanus</name>
    <name type="common">Florida carpenter ant</name>
    <dbReference type="NCBI Taxonomy" id="104421"/>
    <lineage>
        <taxon>Eukaryota</taxon>
        <taxon>Metazoa</taxon>
        <taxon>Ecdysozoa</taxon>
        <taxon>Arthropoda</taxon>
        <taxon>Hexapoda</taxon>
        <taxon>Insecta</taxon>
        <taxon>Pterygota</taxon>
        <taxon>Neoptera</taxon>
        <taxon>Endopterygota</taxon>
        <taxon>Hymenoptera</taxon>
        <taxon>Apocrita</taxon>
        <taxon>Aculeata</taxon>
        <taxon>Formicoidea</taxon>
        <taxon>Formicidae</taxon>
        <taxon>Formicinae</taxon>
        <taxon>Camponotus</taxon>
    </lineage>
</organism>
<keyword evidence="2" id="KW-1185">Reference proteome</keyword>
<name>E2AF70_CAMFO</name>
<dbReference type="Proteomes" id="UP000000311">
    <property type="component" value="Unassembled WGS sequence"/>
</dbReference>
<reference evidence="1 2" key="1">
    <citation type="journal article" date="2010" name="Science">
        <title>Genomic comparison of the ants Camponotus floridanus and Harpegnathos saltator.</title>
        <authorList>
            <person name="Bonasio R."/>
            <person name="Zhang G."/>
            <person name="Ye C."/>
            <person name="Mutti N.S."/>
            <person name="Fang X."/>
            <person name="Qin N."/>
            <person name="Donahue G."/>
            <person name="Yang P."/>
            <person name="Li Q."/>
            <person name="Li C."/>
            <person name="Zhang P."/>
            <person name="Huang Z."/>
            <person name="Berger S.L."/>
            <person name="Reinberg D."/>
            <person name="Wang J."/>
            <person name="Liebig J."/>
        </authorList>
    </citation>
    <scope>NUCLEOTIDE SEQUENCE [LARGE SCALE GENOMIC DNA]</scope>
    <source>
        <strain evidence="2">C129</strain>
    </source>
</reference>
<evidence type="ECO:0000313" key="1">
    <source>
        <dbReference type="EMBL" id="EFN67919.1"/>
    </source>
</evidence>
<dbReference type="EMBL" id="GL439022">
    <property type="protein sequence ID" value="EFN67919.1"/>
    <property type="molecule type" value="Genomic_DNA"/>
</dbReference>
<sequence>LDVVKNFEEKSNILPTDSIETTRISVANILQRFLSTKTHINYGERYILNSFNASKRFLRENNDIMVTRADKGQITVAMDKKDYFNNMDMLLGDQITYKELKRDPLNKLTNN</sequence>
<dbReference type="InParanoid" id="E2AF70"/>
<protein>
    <submittedName>
        <fullName evidence="1">Uncharacterized protein</fullName>
    </submittedName>
</protein>
<feature type="non-terminal residue" evidence="1">
    <location>
        <position position="1"/>
    </location>
</feature>
<dbReference type="AlphaFoldDB" id="E2AF70"/>
<dbReference type="OMA" id="EDTTAYK"/>
<proteinExistence type="predicted"/>
<feature type="non-terminal residue" evidence="1">
    <location>
        <position position="111"/>
    </location>
</feature>
<gene>
    <name evidence="1" type="ORF">EAG_11940</name>
</gene>
<dbReference type="OrthoDB" id="7701227at2759"/>
<accession>E2AF70</accession>
<evidence type="ECO:0000313" key="2">
    <source>
        <dbReference type="Proteomes" id="UP000000311"/>
    </source>
</evidence>